<reference evidence="2 3" key="2">
    <citation type="submission" date="2019-09" db="EMBL/GenBank/DDBJ databases">
        <authorList>
            <person name="Jin C."/>
        </authorList>
    </citation>
    <scope>NUCLEOTIDE SEQUENCE [LARGE SCALE GENOMIC DNA]</scope>
    <source>
        <strain evidence="2 3">AN110305</strain>
    </source>
</reference>
<comment type="caution">
    <text evidence="2">The sequence shown here is derived from an EMBL/GenBank/DDBJ whole genome shotgun (WGS) entry which is preliminary data.</text>
</comment>
<feature type="transmembrane region" description="Helical" evidence="1">
    <location>
        <begin position="21"/>
        <end position="42"/>
    </location>
</feature>
<feature type="transmembrane region" description="Helical" evidence="1">
    <location>
        <begin position="100"/>
        <end position="125"/>
    </location>
</feature>
<feature type="transmembrane region" description="Helical" evidence="1">
    <location>
        <begin position="145"/>
        <end position="166"/>
    </location>
</feature>
<feature type="transmembrane region" description="Helical" evidence="1">
    <location>
        <begin position="65"/>
        <end position="88"/>
    </location>
</feature>
<dbReference type="OrthoDB" id="2881403at2"/>
<keyword evidence="1" id="KW-0812">Transmembrane</keyword>
<sequence length="171" mass="18252">MTRATVSSAGRSTARPAAFAWAGYAAFACGLLYALVSAYWALGGTAGVDTLGGKLEELARARQPGLIAVVWVTVALKLAGGVLGLALVRPWGRRPPRWMVLTAGWGATALLVLYGGVLVGVQALVQAGVIQASSDMDWKAFHWHLFLWDPWFLVWGIFLGLAALGFTRRRG</sequence>
<name>A0A5B2WVD5_9PSEU</name>
<dbReference type="RefSeq" id="WP_149853255.1">
    <property type="nucleotide sequence ID" value="NZ_VUOB01000061.1"/>
</dbReference>
<keyword evidence="1" id="KW-1133">Transmembrane helix</keyword>
<dbReference type="AlphaFoldDB" id="A0A5B2WVD5"/>
<dbReference type="InterPro" id="IPR025058">
    <property type="entry name" value="DUF3995"/>
</dbReference>
<gene>
    <name evidence="2" type="ORF">F0L68_30205</name>
</gene>
<evidence type="ECO:0000313" key="3">
    <source>
        <dbReference type="Proteomes" id="UP000323454"/>
    </source>
</evidence>
<reference evidence="2 3" key="1">
    <citation type="submission" date="2019-09" db="EMBL/GenBank/DDBJ databases">
        <title>Goodfellowia gen. nov., a new genus of the Pseudonocardineae related to Actinoalloteichus, containing Goodfellowia coeruleoviolacea gen. nov., comb. nov. gen. nov., comb. nov.</title>
        <authorList>
            <person name="Labeda D."/>
        </authorList>
    </citation>
    <scope>NUCLEOTIDE SEQUENCE [LARGE SCALE GENOMIC DNA]</scope>
    <source>
        <strain evidence="2 3">AN110305</strain>
    </source>
</reference>
<dbReference type="Pfam" id="PF13160">
    <property type="entry name" value="DUF3995"/>
    <property type="match status" value="1"/>
</dbReference>
<dbReference type="EMBL" id="VUOB01000061">
    <property type="protein sequence ID" value="KAA2254459.1"/>
    <property type="molecule type" value="Genomic_DNA"/>
</dbReference>
<accession>A0A5B2WVD5</accession>
<organism evidence="2 3">
    <name type="scientific">Solihabitans fulvus</name>
    <dbReference type="NCBI Taxonomy" id="1892852"/>
    <lineage>
        <taxon>Bacteria</taxon>
        <taxon>Bacillati</taxon>
        <taxon>Actinomycetota</taxon>
        <taxon>Actinomycetes</taxon>
        <taxon>Pseudonocardiales</taxon>
        <taxon>Pseudonocardiaceae</taxon>
        <taxon>Solihabitans</taxon>
    </lineage>
</organism>
<keyword evidence="3" id="KW-1185">Reference proteome</keyword>
<dbReference type="Proteomes" id="UP000323454">
    <property type="component" value="Unassembled WGS sequence"/>
</dbReference>
<protein>
    <submittedName>
        <fullName evidence="2">DUF3995 domain-containing protein</fullName>
    </submittedName>
</protein>
<keyword evidence="1" id="KW-0472">Membrane</keyword>
<evidence type="ECO:0000256" key="1">
    <source>
        <dbReference type="SAM" id="Phobius"/>
    </source>
</evidence>
<evidence type="ECO:0000313" key="2">
    <source>
        <dbReference type="EMBL" id="KAA2254459.1"/>
    </source>
</evidence>
<dbReference type="PROSITE" id="PS51257">
    <property type="entry name" value="PROKAR_LIPOPROTEIN"/>
    <property type="match status" value="1"/>
</dbReference>
<proteinExistence type="predicted"/>